<protein>
    <submittedName>
        <fullName evidence="2">Uncharacterized protein</fullName>
    </submittedName>
</protein>
<dbReference type="AlphaFoldDB" id="A0A2G1DLM7"/>
<evidence type="ECO:0000313" key="4">
    <source>
        <dbReference type="Proteomes" id="UP000262712"/>
    </source>
</evidence>
<dbReference type="KEGG" id="amol:AMOL_1186"/>
<gene>
    <name evidence="1" type="ORF">AMOL_1186</name>
    <name evidence="2" type="ORF">CPU12_01055</name>
</gene>
<evidence type="ECO:0000313" key="1">
    <source>
        <dbReference type="EMBL" id="AXX92168.1"/>
    </source>
</evidence>
<keyword evidence="3" id="KW-1185">Reference proteome</keyword>
<organism evidence="2 3">
    <name type="scientific">Malaciobacter molluscorum LMG 25693</name>
    <dbReference type="NCBI Taxonomy" id="870501"/>
    <lineage>
        <taxon>Bacteria</taxon>
        <taxon>Pseudomonadati</taxon>
        <taxon>Campylobacterota</taxon>
        <taxon>Epsilonproteobacteria</taxon>
        <taxon>Campylobacterales</taxon>
        <taxon>Arcobacteraceae</taxon>
        <taxon>Malaciobacter</taxon>
    </lineage>
</organism>
<dbReference type="EMBL" id="CP032098">
    <property type="protein sequence ID" value="AXX92168.1"/>
    <property type="molecule type" value="Genomic_DNA"/>
</dbReference>
<dbReference type="Proteomes" id="UP000262712">
    <property type="component" value="Chromosome"/>
</dbReference>
<dbReference type="Proteomes" id="UP000221222">
    <property type="component" value="Unassembled WGS sequence"/>
</dbReference>
<evidence type="ECO:0000313" key="3">
    <source>
        <dbReference type="Proteomes" id="UP000221222"/>
    </source>
</evidence>
<accession>A0A2G1DLM7</accession>
<evidence type="ECO:0000313" key="2">
    <source>
        <dbReference type="EMBL" id="PHO19397.1"/>
    </source>
</evidence>
<name>A0A2G1DLM7_9BACT</name>
<dbReference type="RefSeq" id="WP_099341213.1">
    <property type="nucleotide sequence ID" value="NZ_CP032098.1"/>
</dbReference>
<sequence>MQNIQIPIKKTKIINKFKLLEDDFISDLSFLDENIVIFKVWNEKEEQNRFDIFCLETYNVINSFKVEYEAFHSLCWCKFRDGVAVLTEEGLTYLSLKEKNSKPTFFKIINANNLKYLTDDEFLRVPTYLNINAIDEKYLLIRVSTPASKLGRAISILEVEKDSCAVMSIYKQLDEPELIDILGVGFAHHNYIYLKECTFSYDKIWCLSEGNTLDDLLKDEPNYTLCTSYSFDKLDDKRSIFKILIDNFKNKGNYNPFTLNETKLKINGGKVFFSDNSKYIWSKMRKKNRMFCQDIRNGDFLHEIRITPAQSLGDIPFSKASVRMYNSTRFIVYNWKYNEANCWNLCEVVDK</sequence>
<reference evidence="1 4" key="2">
    <citation type="submission" date="2018-08" db="EMBL/GenBank/DDBJ databases">
        <title>Complete genome of the Arcobacter molluscorum type strain LMG 25693.</title>
        <authorList>
            <person name="Miller W.G."/>
            <person name="Yee E."/>
            <person name="Bono J.L."/>
        </authorList>
    </citation>
    <scope>NUCLEOTIDE SEQUENCE [LARGE SCALE GENOMIC DNA]</scope>
    <source>
        <strain evidence="1 4">CECT 7696</strain>
    </source>
</reference>
<dbReference type="EMBL" id="NXFY01000001">
    <property type="protein sequence ID" value="PHO19397.1"/>
    <property type="molecule type" value="Genomic_DNA"/>
</dbReference>
<proteinExistence type="predicted"/>
<reference evidence="2 3" key="1">
    <citation type="submission" date="2017-09" db="EMBL/GenBank/DDBJ databases">
        <title>Arcobacter canalis sp. nov., a new species isolated from a water canal contaminated with urban sewage.</title>
        <authorList>
            <person name="Perez-Cataluna A."/>
            <person name="Salas-Masso N."/>
            <person name="Figueras M.J."/>
        </authorList>
    </citation>
    <scope>NUCLEOTIDE SEQUENCE [LARGE SCALE GENOMIC DNA]</scope>
    <source>
        <strain evidence="2 3">F98-3</strain>
    </source>
</reference>